<keyword evidence="4" id="KW-0645">Protease</keyword>
<evidence type="ECO:0000256" key="7">
    <source>
        <dbReference type="SAM" id="MobiDB-lite"/>
    </source>
</evidence>
<accession>X0TBK7</accession>
<dbReference type="Gene3D" id="2.120.10.60">
    <property type="entry name" value="Tricorn protease N-terminal domain"/>
    <property type="match status" value="1"/>
</dbReference>
<dbReference type="GO" id="GO:0006508">
    <property type="term" value="P:proteolysis"/>
    <property type="evidence" value="ECO:0007669"/>
    <property type="project" value="UniProtKB-KW"/>
</dbReference>
<feature type="region of interest" description="Disordered" evidence="7">
    <location>
        <begin position="264"/>
        <end position="284"/>
    </location>
</feature>
<feature type="non-terminal residue" evidence="8">
    <location>
        <position position="284"/>
    </location>
</feature>
<reference evidence="8" key="1">
    <citation type="journal article" date="2014" name="Front. Microbiol.">
        <title>High frequency of phylogenetically diverse reductive dehalogenase-homologous genes in deep subseafloor sedimentary metagenomes.</title>
        <authorList>
            <person name="Kawai M."/>
            <person name="Futagami T."/>
            <person name="Toyoda A."/>
            <person name="Takaki Y."/>
            <person name="Nishi S."/>
            <person name="Hori S."/>
            <person name="Arai W."/>
            <person name="Tsubouchi T."/>
            <person name="Morono Y."/>
            <person name="Uchiyama I."/>
            <person name="Ito T."/>
            <person name="Fujiyama A."/>
            <person name="Inagaki F."/>
            <person name="Takami H."/>
        </authorList>
    </citation>
    <scope>NUCLEOTIDE SEQUENCE</scope>
    <source>
        <strain evidence="8">Expedition CK06-06</strain>
    </source>
</reference>
<keyword evidence="3" id="KW-0963">Cytoplasm</keyword>
<keyword evidence="5" id="KW-0378">Hydrolase</keyword>
<proteinExistence type="inferred from homology"/>
<protein>
    <recommendedName>
        <fullName evidence="9">Dipeptidylpeptidase IV N-terminal domain-containing protein</fullName>
    </recommendedName>
</protein>
<evidence type="ECO:0000313" key="8">
    <source>
        <dbReference type="EMBL" id="GAF90908.1"/>
    </source>
</evidence>
<evidence type="ECO:0000256" key="3">
    <source>
        <dbReference type="ARBA" id="ARBA00022490"/>
    </source>
</evidence>
<dbReference type="Gene3D" id="2.120.10.30">
    <property type="entry name" value="TolB, C-terminal domain"/>
    <property type="match status" value="1"/>
</dbReference>
<comment type="similarity">
    <text evidence="2">Belongs to the peptidase S41B family.</text>
</comment>
<evidence type="ECO:0000256" key="1">
    <source>
        <dbReference type="ARBA" id="ARBA00004496"/>
    </source>
</evidence>
<dbReference type="PANTHER" id="PTHR43253">
    <property type="entry name" value="TRICORN PROTEASE HOMOLOG 2-RELATED"/>
    <property type="match status" value="1"/>
</dbReference>
<evidence type="ECO:0000256" key="2">
    <source>
        <dbReference type="ARBA" id="ARBA00008524"/>
    </source>
</evidence>
<feature type="non-terminal residue" evidence="8">
    <location>
        <position position="1"/>
    </location>
</feature>
<evidence type="ECO:0000256" key="5">
    <source>
        <dbReference type="ARBA" id="ARBA00022801"/>
    </source>
</evidence>
<evidence type="ECO:0008006" key="9">
    <source>
        <dbReference type="Google" id="ProtNLM"/>
    </source>
</evidence>
<dbReference type="InterPro" id="IPR011042">
    <property type="entry name" value="6-blade_b-propeller_TolB-like"/>
</dbReference>
<dbReference type="EMBL" id="BARS01015477">
    <property type="protein sequence ID" value="GAF90908.1"/>
    <property type="molecule type" value="Genomic_DNA"/>
</dbReference>
<dbReference type="SUPFAM" id="SSF69304">
    <property type="entry name" value="Tricorn protease N-terminal domain"/>
    <property type="match status" value="2"/>
</dbReference>
<dbReference type="InterPro" id="IPR011659">
    <property type="entry name" value="WD40"/>
</dbReference>
<dbReference type="InterPro" id="IPR012393">
    <property type="entry name" value="Tricorn_protease"/>
</dbReference>
<dbReference type="Pfam" id="PF26549">
    <property type="entry name" value="Tricorn_N"/>
    <property type="match status" value="1"/>
</dbReference>
<evidence type="ECO:0000256" key="6">
    <source>
        <dbReference type="ARBA" id="ARBA00022825"/>
    </source>
</evidence>
<gene>
    <name evidence="8" type="ORF">S01H1_25606</name>
</gene>
<organism evidence="8">
    <name type="scientific">marine sediment metagenome</name>
    <dbReference type="NCBI Taxonomy" id="412755"/>
    <lineage>
        <taxon>unclassified sequences</taxon>
        <taxon>metagenomes</taxon>
        <taxon>ecological metagenomes</taxon>
    </lineage>
</organism>
<dbReference type="Pfam" id="PF07676">
    <property type="entry name" value="PD40"/>
    <property type="match status" value="1"/>
</dbReference>
<dbReference type="GO" id="GO:0005737">
    <property type="term" value="C:cytoplasm"/>
    <property type="evidence" value="ECO:0007669"/>
    <property type="project" value="UniProtKB-SubCell"/>
</dbReference>
<dbReference type="AlphaFoldDB" id="X0TBK7"/>
<evidence type="ECO:0000256" key="4">
    <source>
        <dbReference type="ARBA" id="ARBA00022670"/>
    </source>
</evidence>
<dbReference type="GO" id="GO:0008236">
    <property type="term" value="F:serine-type peptidase activity"/>
    <property type="evidence" value="ECO:0007669"/>
    <property type="project" value="UniProtKB-KW"/>
</dbReference>
<comment type="subcellular location">
    <subcellularLocation>
        <location evidence="1">Cytoplasm</location>
    </subcellularLocation>
</comment>
<name>X0TBK7_9ZZZZ</name>
<dbReference type="PANTHER" id="PTHR43253:SF1">
    <property type="entry name" value="TRICORN PROTEASE HOMOLOG 2-RELATED"/>
    <property type="match status" value="1"/>
</dbReference>
<sequence>IRPWTGPYNLFVVPASGGDVKQLTWNNQSEVAVTWTRDGKKIVFRGPTKSSWRSWLYTVSLDGEMREPMPLGEAAFGTFSQDGRFFAFNRKGLGRPWRKGYIGSADSDVWVADLEQGTFEKRTTYEGPDSWPLFAASGDIFFVSERGEAKNLWRLPRRGGKAQQVTRHEGPGVVHPAISPDGRTIVYQRKYTIWTVRTKGGKPKQVPIRIVGEPKRDLNEWVTYESRTDGFAVRPDGKRIAVTCRGELFTVPTGRAGDKVRVTKDPGRDRAPVYSPDGTKLAFT</sequence>
<keyword evidence="6" id="KW-0720">Serine protease</keyword>
<comment type="caution">
    <text evidence="8">The sequence shown here is derived from an EMBL/GenBank/DDBJ whole genome shotgun (WGS) entry which is preliminary data.</text>
</comment>